<comment type="caution">
    <text evidence="1">The sequence shown here is derived from an EMBL/GenBank/DDBJ whole genome shotgun (WGS) entry which is preliminary data.</text>
</comment>
<accession>A0ACB8YT52</accession>
<reference evidence="2" key="1">
    <citation type="journal article" date="2022" name="Mol. Ecol. Resour.">
        <title>The genomes of chicory, endive, great burdock and yacon provide insights into Asteraceae palaeo-polyploidization history and plant inulin production.</title>
        <authorList>
            <person name="Fan W."/>
            <person name="Wang S."/>
            <person name="Wang H."/>
            <person name="Wang A."/>
            <person name="Jiang F."/>
            <person name="Liu H."/>
            <person name="Zhao H."/>
            <person name="Xu D."/>
            <person name="Zhang Y."/>
        </authorList>
    </citation>
    <scope>NUCLEOTIDE SEQUENCE [LARGE SCALE GENOMIC DNA]</scope>
    <source>
        <strain evidence="2">cv. Punajuju</strain>
    </source>
</reference>
<gene>
    <name evidence="1" type="ORF">L2E82_46467</name>
</gene>
<keyword evidence="2" id="KW-1185">Reference proteome</keyword>
<name>A0ACB8YT52_CICIN</name>
<protein>
    <submittedName>
        <fullName evidence="1">Uncharacterized protein</fullName>
    </submittedName>
</protein>
<sequence length="597" mass="65240">MANTDFPPQPPSSILPPTTMVQHHKTIQQSLALQILLADRLVKSAKEVQPSKLDCSDLAKLATQLAHLLRSTARLVSSTTATFYDRPLRSIFSNLSLNLERAQTLVRKCKHRSGILRQVFAITTTADVRKVSNLLESSIADIKWLLSVFAPDDNAGVNLSLPPIASNDPVLAWVWSNIATVQHSTQLKDRIDAANSLASLAGDNDRNKKMIVEEDGIPPLLKLLKDGSSPESQIAAATTLCTLATDREKISAFVRSQAISTIVQVLNDSTTIVVRTNVINLVSRMAGIDSWVQEEFGRENVIRPIVTFLANDIVLDDSTSGGFHLSSSLSFHNRKETEPASPEEKLNLKISCARALWVLSKGSLSNSKKITETKALICLAKLIQHESQELQINCLMTVTELAAVAESNAELRRQVLKPNLPAARTLLDQLLRVVNHETNPKLVVPAITTIGSLARTFPAKETRILGPLVSKLDHEVSDVTNEAVMALTKFVCPDNFNCVEHSTAILEFNGVPRVMGFLKSSDNIKIQVHGLKLLCYLALHVPNSKALEEGGVLSVIEGGARSIVAQYPEMKELLAKAVHHLKFYQAGSHAHKPAFGV</sequence>
<organism evidence="1 2">
    <name type="scientific">Cichorium intybus</name>
    <name type="common">Chicory</name>
    <dbReference type="NCBI Taxonomy" id="13427"/>
    <lineage>
        <taxon>Eukaryota</taxon>
        <taxon>Viridiplantae</taxon>
        <taxon>Streptophyta</taxon>
        <taxon>Embryophyta</taxon>
        <taxon>Tracheophyta</taxon>
        <taxon>Spermatophyta</taxon>
        <taxon>Magnoliopsida</taxon>
        <taxon>eudicotyledons</taxon>
        <taxon>Gunneridae</taxon>
        <taxon>Pentapetalae</taxon>
        <taxon>asterids</taxon>
        <taxon>campanulids</taxon>
        <taxon>Asterales</taxon>
        <taxon>Asteraceae</taxon>
        <taxon>Cichorioideae</taxon>
        <taxon>Cichorieae</taxon>
        <taxon>Cichoriinae</taxon>
        <taxon>Cichorium</taxon>
    </lineage>
</organism>
<dbReference type="EMBL" id="CM042017">
    <property type="protein sequence ID" value="KAI3688697.1"/>
    <property type="molecule type" value="Genomic_DNA"/>
</dbReference>
<proteinExistence type="predicted"/>
<dbReference type="Proteomes" id="UP001055811">
    <property type="component" value="Linkage Group LG09"/>
</dbReference>
<reference evidence="1 2" key="2">
    <citation type="journal article" date="2022" name="Mol. Ecol. Resour.">
        <title>The genomes of chicory, endive, great burdock and yacon provide insights into Asteraceae paleo-polyploidization history and plant inulin production.</title>
        <authorList>
            <person name="Fan W."/>
            <person name="Wang S."/>
            <person name="Wang H."/>
            <person name="Wang A."/>
            <person name="Jiang F."/>
            <person name="Liu H."/>
            <person name="Zhao H."/>
            <person name="Xu D."/>
            <person name="Zhang Y."/>
        </authorList>
    </citation>
    <scope>NUCLEOTIDE SEQUENCE [LARGE SCALE GENOMIC DNA]</scope>
    <source>
        <strain evidence="2">cv. Punajuju</strain>
        <tissue evidence="1">Leaves</tissue>
    </source>
</reference>
<evidence type="ECO:0000313" key="1">
    <source>
        <dbReference type="EMBL" id="KAI3688697.1"/>
    </source>
</evidence>
<evidence type="ECO:0000313" key="2">
    <source>
        <dbReference type="Proteomes" id="UP001055811"/>
    </source>
</evidence>